<dbReference type="OrthoDB" id="10648380at2759"/>
<proteinExistence type="predicted"/>
<comment type="caution">
    <text evidence="1">The sequence shown here is derived from an EMBL/GenBank/DDBJ whole genome shotgun (WGS) entry which is preliminary data.</text>
</comment>
<name>A0A1J4K9M4_9EUKA</name>
<dbReference type="VEuPathDB" id="TrichDB:TRFO_23494"/>
<reference evidence="1" key="1">
    <citation type="submission" date="2016-10" db="EMBL/GenBank/DDBJ databases">
        <authorList>
            <person name="Benchimol M."/>
            <person name="Almeida L.G."/>
            <person name="Vasconcelos A.T."/>
            <person name="Perreira-Neves A."/>
            <person name="Rosa I.A."/>
            <person name="Tasca T."/>
            <person name="Bogo M.R."/>
            <person name="de Souza W."/>
        </authorList>
    </citation>
    <scope>NUCLEOTIDE SEQUENCE [LARGE SCALE GENOMIC DNA]</scope>
    <source>
        <strain evidence="1">K</strain>
    </source>
</reference>
<dbReference type="AlphaFoldDB" id="A0A1J4K9M4"/>
<accession>A0A1J4K9M4</accession>
<keyword evidence="2" id="KW-1185">Reference proteome</keyword>
<sequence length="655" mass="74784">MSSAAPRGGTVSIPYIYLKARSHRLIPTKKAHFPNSFETLMKICNRLFKSIGVVRSLFNSEGKLVTTIEEVLPGSTIYVSSLDPDGIKESQNIGIWSQISEMDRQGKYKDYDVEYFDRYYKPNTTINIADVESQHSIHSEIVDIDAYSLSSHSTVPIPKKQTESDMGLSNHNEEEDLLSDASSGLTKSSQKYYSNTFDQISQRSARSNRPSPCLDLINLFEELIGTDKLNNKIEPGFLQLLDWMQRLLGPSINLEKEQLERWFLFTHAIRDQQGIPSPDTNMTGFSKIQELVKNTISRHRFFTTRINDYNVRIAITGPRESGKTQLLSVFSDEILLDYAVTGNWKHTFFMFLNFRIINTFIANPELLYRNIIDLTLQAAAWQKPTLSKFIPLIRKTFYMVTSTKAPPRFQVSSTFYQENTQLATTLQKIVNNFSDLWNDEDAMTQWMTSTYMFPSAFANAIGYTKLFFFIDNFEYADVEVPPAPPFSESVPASFNIEYVQFALSNANFVVTCEDQKKMLTALSPLEGGVDIYKGIDVITPMNLCQDEDESDNRVIVMDIQGEALPFLLSIDHCCGIPAYLSIWNELNDVFDEFEDQEEDQQEESKMLLMTFAQHAVDVLFASNDAFEDDEDTQKSKALFVTSVRRSAKECEQQNQ</sequence>
<protein>
    <submittedName>
        <fullName evidence="1">Uncharacterized protein</fullName>
    </submittedName>
</protein>
<evidence type="ECO:0000313" key="2">
    <source>
        <dbReference type="Proteomes" id="UP000179807"/>
    </source>
</evidence>
<dbReference type="EMBL" id="MLAK01000677">
    <property type="protein sequence ID" value="OHT08127.1"/>
    <property type="molecule type" value="Genomic_DNA"/>
</dbReference>
<organism evidence="1 2">
    <name type="scientific">Tritrichomonas foetus</name>
    <dbReference type="NCBI Taxonomy" id="1144522"/>
    <lineage>
        <taxon>Eukaryota</taxon>
        <taxon>Metamonada</taxon>
        <taxon>Parabasalia</taxon>
        <taxon>Tritrichomonadida</taxon>
        <taxon>Tritrichomonadidae</taxon>
        <taxon>Tritrichomonas</taxon>
    </lineage>
</organism>
<evidence type="ECO:0000313" key="1">
    <source>
        <dbReference type="EMBL" id="OHT08127.1"/>
    </source>
</evidence>
<dbReference type="Proteomes" id="UP000179807">
    <property type="component" value="Unassembled WGS sequence"/>
</dbReference>
<dbReference type="RefSeq" id="XP_068361263.1">
    <property type="nucleotide sequence ID" value="XM_068503187.1"/>
</dbReference>
<gene>
    <name evidence="1" type="ORF">TRFO_23494</name>
</gene>
<dbReference type="GeneID" id="94837891"/>